<evidence type="ECO:0000313" key="1">
    <source>
        <dbReference type="EMBL" id="SKM85153.1"/>
    </source>
</evidence>
<accession>A0A1U0Z8D2</accession>
<proteinExistence type="predicted"/>
<dbReference type="RefSeq" id="WP_005102705.1">
    <property type="nucleotide sequence ID" value="NZ_FVGW01000016.1"/>
</dbReference>
<gene>
    <name evidence="1" type="ORF">SAMEA2259716_05303</name>
</gene>
<dbReference type="EMBL" id="FVGW01000016">
    <property type="protein sequence ID" value="SKM85153.1"/>
    <property type="molecule type" value="Genomic_DNA"/>
</dbReference>
<dbReference type="Proteomes" id="UP000190074">
    <property type="component" value="Unassembled WGS sequence"/>
</dbReference>
<evidence type="ECO:0000313" key="2">
    <source>
        <dbReference type="Proteomes" id="UP000190074"/>
    </source>
</evidence>
<organism evidence="1 2">
    <name type="scientific">Mycobacteroides abscessus subsp. massiliense</name>
    <dbReference type="NCBI Taxonomy" id="1962118"/>
    <lineage>
        <taxon>Bacteria</taxon>
        <taxon>Bacillati</taxon>
        <taxon>Actinomycetota</taxon>
        <taxon>Actinomycetes</taxon>
        <taxon>Mycobacteriales</taxon>
        <taxon>Mycobacteriaceae</taxon>
        <taxon>Mycobacteroides</taxon>
        <taxon>Mycobacteroides abscessus</taxon>
    </lineage>
</organism>
<reference evidence="1 2" key="1">
    <citation type="submission" date="2016-11" db="EMBL/GenBank/DDBJ databases">
        <authorList>
            <consortium name="Pathogen Informatics"/>
        </authorList>
    </citation>
    <scope>NUCLEOTIDE SEQUENCE [LARGE SCALE GENOMIC DNA]</scope>
    <source>
        <strain evidence="1 2">911</strain>
    </source>
</reference>
<dbReference type="AlphaFoldDB" id="A0A1U0Z8D2"/>
<sequence length="58" mass="6706">MSSTNPADEGQDRSMYPAWAQDYMAKEREWHRFLRGTGAMNADNWHAEHHPATDEDSV</sequence>
<name>A0A1U0Z8D2_9MYCO</name>
<protein>
    <submittedName>
        <fullName evidence="1">Uncharacterized protein</fullName>
    </submittedName>
</protein>